<gene>
    <name evidence="7" type="ORF">PGO_146400</name>
</gene>
<evidence type="ECO:0000256" key="3">
    <source>
        <dbReference type="ARBA" id="ARBA00022552"/>
    </source>
</evidence>
<dbReference type="PANTHER" id="PTHR12838">
    <property type="entry name" value="U3 SMALL NUCLEOLAR RNA-ASSOCIATED PROTEIN 11"/>
    <property type="match status" value="1"/>
</dbReference>
<accession>A0A1Y1JST2</accession>
<evidence type="ECO:0000313" key="7">
    <source>
        <dbReference type="EMBL" id="GAW83842.1"/>
    </source>
</evidence>
<proteinExistence type="inferred from homology"/>
<dbReference type="PANTHER" id="PTHR12838:SF0">
    <property type="entry name" value="U3 SMALL NUCLEOLAR RNA-ASSOCIATED PROTEIN 11-RELATED"/>
    <property type="match status" value="1"/>
</dbReference>
<evidence type="ECO:0000256" key="5">
    <source>
        <dbReference type="PIRNR" id="PIRNR015952"/>
    </source>
</evidence>
<dbReference type="Proteomes" id="UP000195521">
    <property type="component" value="Unassembled WGS sequence"/>
</dbReference>
<dbReference type="GeneID" id="39750588"/>
<keyword evidence="6" id="KW-0175">Coiled coil</keyword>
<organism evidence="7 8">
    <name type="scientific">Plasmodium gonderi</name>
    <dbReference type="NCBI Taxonomy" id="77519"/>
    <lineage>
        <taxon>Eukaryota</taxon>
        <taxon>Sar</taxon>
        <taxon>Alveolata</taxon>
        <taxon>Apicomplexa</taxon>
        <taxon>Aconoidasida</taxon>
        <taxon>Haemosporida</taxon>
        <taxon>Plasmodiidae</taxon>
        <taxon>Plasmodium</taxon>
        <taxon>Plasmodium (Plasmodium)</taxon>
    </lineage>
</organism>
<evidence type="ECO:0000256" key="6">
    <source>
        <dbReference type="SAM" id="Coils"/>
    </source>
</evidence>
<name>A0A1Y1JST2_PLAGO</name>
<keyword evidence="8" id="KW-1185">Reference proteome</keyword>
<feature type="coiled-coil region" evidence="6">
    <location>
        <begin position="96"/>
        <end position="123"/>
    </location>
</feature>
<comment type="subunit">
    <text evidence="5">Component of the ribosomal small subunit (SSU) processome.</text>
</comment>
<dbReference type="PIRSF" id="PIRSF015952">
    <property type="entry name" value="U3snoRNP11"/>
    <property type="match status" value="1"/>
</dbReference>
<evidence type="ECO:0000256" key="4">
    <source>
        <dbReference type="ARBA" id="ARBA00023242"/>
    </source>
</evidence>
<dbReference type="InterPro" id="IPR007144">
    <property type="entry name" value="SSU_processome_Utp11"/>
</dbReference>
<evidence type="ECO:0000256" key="1">
    <source>
        <dbReference type="ARBA" id="ARBA00004604"/>
    </source>
</evidence>
<comment type="similarity">
    <text evidence="2 5">Belongs to the UTP11 family.</text>
</comment>
<keyword evidence="4 5" id="KW-0539">Nucleus</keyword>
<comment type="subcellular location">
    <subcellularLocation>
        <location evidence="1 5">Nucleus</location>
        <location evidence="1 5">Nucleolus</location>
    </subcellularLocation>
</comment>
<reference evidence="8" key="1">
    <citation type="submission" date="2017-04" db="EMBL/GenBank/DDBJ databases">
        <title>Plasmodium gonderi genome.</title>
        <authorList>
            <person name="Arisue N."/>
            <person name="Honma H."/>
            <person name="Kawai S."/>
            <person name="Tougan T."/>
            <person name="Tanabe K."/>
            <person name="Horii T."/>
        </authorList>
    </citation>
    <scope>NUCLEOTIDE SEQUENCE [LARGE SCALE GENOMIC DNA]</scope>
    <source>
        <strain evidence="8">ATCC 30045</strain>
    </source>
</reference>
<comment type="function">
    <text evidence="5">Involved in nucleolar processing of pre-18S ribosomal RNA.</text>
</comment>
<dbReference type="AlphaFoldDB" id="A0A1Y1JST2"/>
<sequence length="214" mass="25615">MSSYKNVIPKRSYQERGQAKHRLYLGELEKKVDYGKRREIYKKKKKIENVLKEKIMNKNPDEFHTGMIHSRINDDTNELIKEEKVLKEEVKLKHKRDELTQQANMLYKKLKKINKAIDNYQINVPLRYIFNNSHEYYNDNEDTYVLKAENKKVKNRAAILQKRYNSLINLKKNILSHIRNIDNKYVITYKNVDGYSVIKGSGGTPYRFFAPRLR</sequence>
<dbReference type="OrthoDB" id="29058at2759"/>
<dbReference type="OMA" id="GMVHSRI"/>
<keyword evidence="3 5" id="KW-0698">rRNA processing</keyword>
<dbReference type="GO" id="GO:0032040">
    <property type="term" value="C:small-subunit processome"/>
    <property type="evidence" value="ECO:0007669"/>
    <property type="project" value="UniProtKB-UniRule"/>
</dbReference>
<evidence type="ECO:0000256" key="2">
    <source>
        <dbReference type="ARBA" id="ARBA00008105"/>
    </source>
</evidence>
<dbReference type="GO" id="GO:0006364">
    <property type="term" value="P:rRNA processing"/>
    <property type="evidence" value="ECO:0007669"/>
    <property type="project" value="UniProtKB-UniRule"/>
</dbReference>
<comment type="caution">
    <text evidence="7">The sequence shown here is derived from an EMBL/GenBank/DDBJ whole genome shotgun (WGS) entry which is preliminary data.</text>
</comment>
<dbReference type="RefSeq" id="XP_028546431.1">
    <property type="nucleotide sequence ID" value="XM_028690630.1"/>
</dbReference>
<protein>
    <recommendedName>
        <fullName evidence="5">U3 small nucleolar RNA-associated protein 11</fullName>
        <shortName evidence="5">U3 snoRNA-associated protein 11</shortName>
    </recommendedName>
</protein>
<evidence type="ECO:0000313" key="8">
    <source>
        <dbReference type="Proteomes" id="UP000195521"/>
    </source>
</evidence>
<dbReference type="Pfam" id="PF03998">
    <property type="entry name" value="Utp11"/>
    <property type="match status" value="1"/>
</dbReference>
<dbReference type="EMBL" id="BDQF01000015">
    <property type="protein sequence ID" value="GAW83842.1"/>
    <property type="molecule type" value="Genomic_DNA"/>
</dbReference>